<dbReference type="InterPro" id="IPR028994">
    <property type="entry name" value="Integrin_alpha_N"/>
</dbReference>
<evidence type="ECO:0000313" key="3">
    <source>
        <dbReference type="Proteomes" id="UP000605361"/>
    </source>
</evidence>
<comment type="caution">
    <text evidence="2">The sequence shown here is derived from an EMBL/GenBank/DDBJ whole genome shotgun (WGS) entry which is preliminary data.</text>
</comment>
<organism evidence="2 3">
    <name type="scientific">Nonomuraea cypriaca</name>
    <dbReference type="NCBI Taxonomy" id="1187855"/>
    <lineage>
        <taxon>Bacteria</taxon>
        <taxon>Bacillati</taxon>
        <taxon>Actinomycetota</taxon>
        <taxon>Actinomycetes</taxon>
        <taxon>Streptosporangiales</taxon>
        <taxon>Streptosporangiaceae</taxon>
        <taxon>Nonomuraea</taxon>
    </lineage>
</organism>
<gene>
    <name evidence="2" type="ORF">ITP53_53540</name>
</gene>
<protein>
    <submittedName>
        <fullName evidence="2">VCBS repeat-containing protein</fullName>
    </submittedName>
</protein>
<keyword evidence="3" id="KW-1185">Reference proteome</keyword>
<dbReference type="SUPFAM" id="SSF69318">
    <property type="entry name" value="Integrin alpha N-terminal domain"/>
    <property type="match status" value="1"/>
</dbReference>
<proteinExistence type="predicted"/>
<keyword evidence="1" id="KW-0732">Signal</keyword>
<reference evidence="2" key="1">
    <citation type="submission" date="2020-11" db="EMBL/GenBank/DDBJ databases">
        <title>Whole-genome analyses of Nonomuraea sp. K274.</title>
        <authorList>
            <person name="Veyisoglu A."/>
        </authorList>
    </citation>
    <scope>NUCLEOTIDE SEQUENCE</scope>
    <source>
        <strain evidence="2">K274</strain>
    </source>
</reference>
<dbReference type="Pfam" id="PF13517">
    <property type="entry name" value="FG-GAP_3"/>
    <property type="match status" value="3"/>
</dbReference>
<dbReference type="Gene3D" id="2.40.128.340">
    <property type="match status" value="2"/>
</dbReference>
<dbReference type="PANTHER" id="PTHR46580">
    <property type="entry name" value="SENSOR KINASE-RELATED"/>
    <property type="match status" value="1"/>
</dbReference>
<evidence type="ECO:0000313" key="2">
    <source>
        <dbReference type="EMBL" id="MBF8194343.1"/>
    </source>
</evidence>
<sequence length="559" mass="59274">MWLQSNVCPCGGGYPNGEHWAYTFSLRRMRLEPHTATTADNRPDAARNLAREAGTVGVERATHFGDTAFYNDGNRSQSEDDWNDERKGASWWGYTWPREYLMNKVAFTSGQVFADGGWFARDLRVQVRRDHEWVDVTGLRITPDYPYDNTAGPHRTYELGFDPIDGDGVRVIGAPGGTRTFTSIAELAVYYTGTSGKMYGGSPADFNDDGKDDIVTFTQGSTADVYVSASTGSAFGASGKWRDRFALSGETPYTGDFTGDGKDDIVTFTQGSTADVYVSASTGSAFGASGKWRDRFALSGETPYTGDFTGDGKDDIVTFTQGSTADVYVSASTGTTFATGSKWNDWFAPGGEIPAVGDFDGDGKDDVVTFTRGDSADVFVATSTGTGFRAGAKWHDFFAPHGEFPAVGDVDGDGKDDLIVFTQGSTADVYVALSTGTSFGPAVKAHDQFAPGAEQPRVGDFDGDGKADLASFANGTAGGVTVALREGDGFGAAASWHGSFAPAGRFPYTGDYDGDGKDDIVAFTHSPSAEVQVALSTGTGFSGAGKWHDFFGLPGETAL</sequence>
<dbReference type="Gene3D" id="2.60.120.260">
    <property type="entry name" value="Galactose-binding domain-like"/>
    <property type="match status" value="1"/>
</dbReference>
<dbReference type="AlphaFoldDB" id="A0A931APG3"/>
<dbReference type="EMBL" id="JADOGI010000396">
    <property type="protein sequence ID" value="MBF8194343.1"/>
    <property type="molecule type" value="Genomic_DNA"/>
</dbReference>
<accession>A0A931APG3</accession>
<evidence type="ECO:0000256" key="1">
    <source>
        <dbReference type="ARBA" id="ARBA00022729"/>
    </source>
</evidence>
<name>A0A931APG3_9ACTN</name>
<dbReference type="InterPro" id="IPR013517">
    <property type="entry name" value="FG-GAP"/>
</dbReference>
<dbReference type="Proteomes" id="UP000605361">
    <property type="component" value="Unassembled WGS sequence"/>
</dbReference>